<keyword evidence="2" id="KW-0812">Transmembrane</keyword>
<evidence type="ECO:0000259" key="3">
    <source>
        <dbReference type="PROSITE" id="PS50850"/>
    </source>
</evidence>
<proteinExistence type="predicted"/>
<feature type="transmembrane region" description="Helical" evidence="2">
    <location>
        <begin position="242"/>
        <end position="266"/>
    </location>
</feature>
<dbReference type="Gene3D" id="1.20.1250.20">
    <property type="entry name" value="MFS general substrate transporter like domains"/>
    <property type="match status" value="2"/>
</dbReference>
<feature type="transmembrane region" description="Helical" evidence="2">
    <location>
        <begin position="311"/>
        <end position="330"/>
    </location>
</feature>
<organism evidence="4 5">
    <name type="scientific">Lineolata rhizophorae</name>
    <dbReference type="NCBI Taxonomy" id="578093"/>
    <lineage>
        <taxon>Eukaryota</taxon>
        <taxon>Fungi</taxon>
        <taxon>Dikarya</taxon>
        <taxon>Ascomycota</taxon>
        <taxon>Pezizomycotina</taxon>
        <taxon>Dothideomycetes</taxon>
        <taxon>Dothideomycetes incertae sedis</taxon>
        <taxon>Lineolatales</taxon>
        <taxon>Lineolataceae</taxon>
        <taxon>Lineolata</taxon>
    </lineage>
</organism>
<protein>
    <submittedName>
        <fullName evidence="4">Putative MFS monocarboxylate transporter</fullName>
    </submittedName>
</protein>
<dbReference type="AlphaFoldDB" id="A0A6A6P9I1"/>
<feature type="transmembrane region" description="Helical" evidence="2">
    <location>
        <begin position="170"/>
        <end position="190"/>
    </location>
</feature>
<feature type="transmembrane region" description="Helical" evidence="2">
    <location>
        <begin position="40"/>
        <end position="61"/>
    </location>
</feature>
<dbReference type="OrthoDB" id="2213137at2759"/>
<dbReference type="PROSITE" id="PS50850">
    <property type="entry name" value="MFS"/>
    <property type="match status" value="1"/>
</dbReference>
<feature type="transmembrane region" description="Helical" evidence="2">
    <location>
        <begin position="137"/>
        <end position="158"/>
    </location>
</feature>
<accession>A0A6A6P9I1</accession>
<dbReference type="InterPro" id="IPR020846">
    <property type="entry name" value="MFS_dom"/>
</dbReference>
<comment type="subcellular location">
    <subcellularLocation>
        <location evidence="1">Membrane</location>
        <topology evidence="1">Multi-pass membrane protein</topology>
    </subcellularLocation>
</comment>
<evidence type="ECO:0000256" key="1">
    <source>
        <dbReference type="ARBA" id="ARBA00004141"/>
    </source>
</evidence>
<gene>
    <name evidence="4" type="ORF">BDY21DRAFT_281448</name>
</gene>
<keyword evidence="5" id="KW-1185">Reference proteome</keyword>
<dbReference type="InterPro" id="IPR036259">
    <property type="entry name" value="MFS_trans_sf"/>
</dbReference>
<dbReference type="PANTHER" id="PTHR11360:SF287">
    <property type="entry name" value="MFS MONOCARBOXYLATE TRANSPORTER"/>
    <property type="match status" value="1"/>
</dbReference>
<feature type="transmembrane region" description="Helical" evidence="2">
    <location>
        <begin position="202"/>
        <end position="221"/>
    </location>
</feature>
<evidence type="ECO:0000256" key="2">
    <source>
        <dbReference type="SAM" id="Phobius"/>
    </source>
</evidence>
<sequence length="441" mass="46786">MAASEESTLELAAFNGDDGDEETHHGPEFALPPADRGKDAWMFLCACFIVEAMVWGFPFSFGVFQTYYSTHEPFSSEPSGIAAVGTTSTGILYFSAPLALAIAQAWPRVRRPSAAAGLILTIIGLIGASFANTVPHLIATQGVIYAVGGTVLYFPMFIYLDEWFIQRKGLAFGIMWAGTGASGATIPLVMEAALSRWGFRTTLRAWSVAMFLLTTPALFYLRGRLPVQHQYTGFRNLDLTCLRTGTFWIFQTGNIFESLGFFMPSIYLPSYSTSIGLSHLTSTLSLSTYNLATVAGFILFGALTDRYDVTTVILMSTLGATFSILLLWGLSSSSALVYLFAVAYGVTAGGYSTFGQGCVPLIRRACGRTADTGMVVALLAAGRGIGSITSGPISEALIGEGAGLGKAIGAYGTSYGILVIWSGVTAALGGLAWVARVVGMV</sequence>
<feature type="transmembrane region" description="Helical" evidence="2">
    <location>
        <begin position="286"/>
        <end position="304"/>
    </location>
</feature>
<evidence type="ECO:0000313" key="5">
    <source>
        <dbReference type="Proteomes" id="UP000799766"/>
    </source>
</evidence>
<dbReference type="SUPFAM" id="SSF103473">
    <property type="entry name" value="MFS general substrate transporter"/>
    <property type="match status" value="1"/>
</dbReference>
<feature type="transmembrane region" description="Helical" evidence="2">
    <location>
        <begin position="336"/>
        <end position="354"/>
    </location>
</feature>
<dbReference type="GO" id="GO:0016020">
    <property type="term" value="C:membrane"/>
    <property type="evidence" value="ECO:0007669"/>
    <property type="project" value="UniProtKB-SubCell"/>
</dbReference>
<feature type="transmembrane region" description="Helical" evidence="2">
    <location>
        <begin position="81"/>
        <end position="102"/>
    </location>
</feature>
<dbReference type="Proteomes" id="UP000799766">
    <property type="component" value="Unassembled WGS sequence"/>
</dbReference>
<dbReference type="InterPro" id="IPR050327">
    <property type="entry name" value="Proton-linked_MCT"/>
</dbReference>
<keyword evidence="2" id="KW-0472">Membrane</keyword>
<dbReference type="PANTHER" id="PTHR11360">
    <property type="entry name" value="MONOCARBOXYLATE TRANSPORTER"/>
    <property type="match status" value="1"/>
</dbReference>
<keyword evidence="2" id="KW-1133">Transmembrane helix</keyword>
<reference evidence="4" key="1">
    <citation type="journal article" date="2020" name="Stud. Mycol.">
        <title>101 Dothideomycetes genomes: a test case for predicting lifestyles and emergence of pathogens.</title>
        <authorList>
            <person name="Haridas S."/>
            <person name="Albert R."/>
            <person name="Binder M."/>
            <person name="Bloem J."/>
            <person name="Labutti K."/>
            <person name="Salamov A."/>
            <person name="Andreopoulos B."/>
            <person name="Baker S."/>
            <person name="Barry K."/>
            <person name="Bills G."/>
            <person name="Bluhm B."/>
            <person name="Cannon C."/>
            <person name="Castanera R."/>
            <person name="Culley D."/>
            <person name="Daum C."/>
            <person name="Ezra D."/>
            <person name="Gonzalez J."/>
            <person name="Henrissat B."/>
            <person name="Kuo A."/>
            <person name="Liang C."/>
            <person name="Lipzen A."/>
            <person name="Lutzoni F."/>
            <person name="Magnuson J."/>
            <person name="Mondo S."/>
            <person name="Nolan M."/>
            <person name="Ohm R."/>
            <person name="Pangilinan J."/>
            <person name="Park H.-J."/>
            <person name="Ramirez L."/>
            <person name="Alfaro M."/>
            <person name="Sun H."/>
            <person name="Tritt A."/>
            <person name="Yoshinaga Y."/>
            <person name="Zwiers L.-H."/>
            <person name="Turgeon B."/>
            <person name="Goodwin S."/>
            <person name="Spatafora J."/>
            <person name="Crous P."/>
            <person name="Grigoriev I."/>
        </authorList>
    </citation>
    <scope>NUCLEOTIDE SEQUENCE</scope>
    <source>
        <strain evidence="4">ATCC 16933</strain>
    </source>
</reference>
<feature type="transmembrane region" description="Helical" evidence="2">
    <location>
        <begin position="114"/>
        <end position="131"/>
    </location>
</feature>
<feature type="domain" description="Major facilitator superfamily (MFS) profile" evidence="3">
    <location>
        <begin position="246"/>
        <end position="441"/>
    </location>
</feature>
<dbReference type="EMBL" id="MU001674">
    <property type="protein sequence ID" value="KAF2460123.1"/>
    <property type="molecule type" value="Genomic_DNA"/>
</dbReference>
<name>A0A6A6P9I1_9PEZI</name>
<evidence type="ECO:0000313" key="4">
    <source>
        <dbReference type="EMBL" id="KAF2460123.1"/>
    </source>
</evidence>
<dbReference type="GO" id="GO:0022857">
    <property type="term" value="F:transmembrane transporter activity"/>
    <property type="evidence" value="ECO:0007669"/>
    <property type="project" value="InterPro"/>
</dbReference>
<feature type="transmembrane region" description="Helical" evidence="2">
    <location>
        <begin position="415"/>
        <end position="435"/>
    </location>
</feature>